<dbReference type="Pfam" id="PF07677">
    <property type="entry name" value="A2M_recep"/>
    <property type="match status" value="1"/>
</dbReference>
<dbReference type="InterPro" id="IPR009048">
    <property type="entry name" value="A-macroglobulin_rcpt-bd"/>
</dbReference>
<dbReference type="GeneTree" id="ENSGT00940000163018"/>
<evidence type="ECO:0000259" key="1">
    <source>
        <dbReference type="SMART" id="SM01361"/>
    </source>
</evidence>
<accession>A0A670K9Y8</accession>
<dbReference type="SUPFAM" id="SSF48239">
    <property type="entry name" value="Terpenoid cyclases/Protein prenyltransferases"/>
    <property type="match status" value="1"/>
</dbReference>
<sequence>QFSFSFPPPQGYQRQLQYKHRDGSYSAFGESDGQGNTWLTAFVIKVFSKAEEYTFIDDEDIQAALRWLASNQQPDGSFANVGKLFHRTMKVRVFLTLCPATCFFLFQDPVVKNGLDYLKTTVSDTTDIYVQGLLAYVFTLAGDVAMRQMLLTKLDQQAIKSGTEENMIPRTAPASTENPWSQPESVSVELTAYVLMARLSPQNVSKEDIKKATDIVAWLAKQQNAYGGFASTQDTVVALQALAKYGAVTYTRSEDLLITVKSDKTFQQSFHLDDTNRLVLQQATLPDIPGEYTMQASGKGCGYVQVSDVLRYNIPPSKNEDTFTLDVKACPRSQQCHGEVGGWDLKWLMCNSSSSLDSYVGSRGTSNMAMIEVKMLSGFHPLMQQPLVKRVEIGEEHLTIYLDQVRKERQTYTLAMSQDIPVKDLKPAAVKVYDYYQPGRFFLMLKNSNIFNSLCFSQVCAACDLSSQIKPTIYVLWPSGVL</sequence>
<feature type="domain" description="Alpha-macroglobulin receptor-binding" evidence="1">
    <location>
        <begin position="366"/>
        <end position="446"/>
    </location>
</feature>
<keyword evidence="3" id="KW-1185">Reference proteome</keyword>
<dbReference type="Pfam" id="PF07678">
    <property type="entry name" value="TED_complement"/>
    <property type="match status" value="1"/>
</dbReference>
<evidence type="ECO:0000313" key="3">
    <source>
        <dbReference type="Proteomes" id="UP000472272"/>
    </source>
</evidence>
<organism evidence="2 3">
    <name type="scientific">Podarcis muralis</name>
    <name type="common">Wall lizard</name>
    <name type="synonym">Lacerta muralis</name>
    <dbReference type="NCBI Taxonomy" id="64176"/>
    <lineage>
        <taxon>Eukaryota</taxon>
        <taxon>Metazoa</taxon>
        <taxon>Chordata</taxon>
        <taxon>Craniata</taxon>
        <taxon>Vertebrata</taxon>
        <taxon>Euteleostomi</taxon>
        <taxon>Lepidosauria</taxon>
        <taxon>Squamata</taxon>
        <taxon>Bifurcata</taxon>
        <taxon>Unidentata</taxon>
        <taxon>Episquamata</taxon>
        <taxon>Laterata</taxon>
        <taxon>Lacertibaenia</taxon>
        <taxon>Lacertidae</taxon>
        <taxon>Podarcis</taxon>
    </lineage>
</organism>
<dbReference type="Proteomes" id="UP000472272">
    <property type="component" value="Chromosome 17"/>
</dbReference>
<dbReference type="Gene3D" id="2.60.40.690">
    <property type="entry name" value="Alpha-macroglobulin, receptor-binding domain"/>
    <property type="match status" value="1"/>
</dbReference>
<reference evidence="2 3" key="1">
    <citation type="journal article" date="2019" name="Proc. Natl. Acad. Sci. U.S.A.">
        <title>Regulatory changes in pterin and carotenoid genes underlie balanced color polymorphisms in the wall lizard.</title>
        <authorList>
            <person name="Andrade P."/>
            <person name="Pinho C."/>
            <person name="Perez I de Lanuza G."/>
            <person name="Afonso S."/>
            <person name="Brejcha J."/>
            <person name="Rubin C.J."/>
            <person name="Wallerman O."/>
            <person name="Pereira P."/>
            <person name="Sabatino S.J."/>
            <person name="Bellati A."/>
            <person name="Pellitteri-Rosa D."/>
            <person name="Bosakova Z."/>
            <person name="Bunikis I."/>
            <person name="Carretero M.A."/>
            <person name="Feiner N."/>
            <person name="Marsik P."/>
            <person name="Pauperio F."/>
            <person name="Salvi D."/>
            <person name="Soler L."/>
            <person name="While G.M."/>
            <person name="Uller T."/>
            <person name="Font E."/>
            <person name="Andersson L."/>
            <person name="Carneiro M."/>
        </authorList>
    </citation>
    <scope>NUCLEOTIDE SEQUENCE</scope>
</reference>
<proteinExistence type="predicted"/>
<dbReference type="PANTHER" id="PTHR11412:SF182">
    <property type="entry name" value="ALPHA-2-MACROGLOBULIN-LIKE PROTEIN 1"/>
    <property type="match status" value="1"/>
</dbReference>
<dbReference type="InterPro" id="IPR050473">
    <property type="entry name" value="A2M/Complement_sys"/>
</dbReference>
<reference evidence="2" key="2">
    <citation type="submission" date="2025-08" db="UniProtKB">
        <authorList>
            <consortium name="Ensembl"/>
        </authorList>
    </citation>
    <scope>IDENTIFICATION</scope>
</reference>
<dbReference type="AlphaFoldDB" id="A0A670K9Y8"/>
<dbReference type="SUPFAM" id="SSF49410">
    <property type="entry name" value="Alpha-macroglobulin receptor domain"/>
    <property type="match status" value="1"/>
</dbReference>
<dbReference type="SMART" id="SM01361">
    <property type="entry name" value="A2M_recep"/>
    <property type="match status" value="1"/>
</dbReference>
<dbReference type="GO" id="GO:0005615">
    <property type="term" value="C:extracellular space"/>
    <property type="evidence" value="ECO:0007669"/>
    <property type="project" value="InterPro"/>
</dbReference>
<dbReference type="InterPro" id="IPR008930">
    <property type="entry name" value="Terpenoid_cyclase/PrenylTrfase"/>
</dbReference>
<dbReference type="PANTHER" id="PTHR11412">
    <property type="entry name" value="MACROGLOBULIN / COMPLEMENT"/>
    <property type="match status" value="1"/>
</dbReference>
<dbReference type="InterPro" id="IPR036595">
    <property type="entry name" value="A-macroglobulin_rcpt-bd_sf"/>
</dbReference>
<name>A0A670K9Y8_PODMU</name>
<dbReference type="Gene3D" id="1.50.10.20">
    <property type="match status" value="1"/>
</dbReference>
<dbReference type="Gene3D" id="2.60.120.1540">
    <property type="match status" value="1"/>
</dbReference>
<protein>
    <recommendedName>
        <fullName evidence="1">Alpha-macroglobulin receptor-binding domain-containing protein</fullName>
    </recommendedName>
</protein>
<dbReference type="OMA" id="RINAEDM"/>
<dbReference type="Ensembl" id="ENSPMRT00000036432.1">
    <property type="protein sequence ID" value="ENSPMRP00000034338.1"/>
    <property type="gene ID" value="ENSPMRG00000022281.1"/>
</dbReference>
<evidence type="ECO:0000313" key="2">
    <source>
        <dbReference type="Ensembl" id="ENSPMRP00000034338.1"/>
    </source>
</evidence>
<reference evidence="2" key="3">
    <citation type="submission" date="2025-09" db="UniProtKB">
        <authorList>
            <consortium name="Ensembl"/>
        </authorList>
    </citation>
    <scope>IDENTIFICATION</scope>
</reference>
<dbReference type="InterPro" id="IPR011626">
    <property type="entry name" value="Alpha-macroglobulin_TED"/>
</dbReference>